<dbReference type="InterPro" id="IPR010930">
    <property type="entry name" value="Flg_bb/hook_C_dom"/>
</dbReference>
<dbReference type="Pfam" id="PF06429">
    <property type="entry name" value="Flg_bbr_C"/>
    <property type="match status" value="1"/>
</dbReference>
<dbReference type="InterPro" id="IPR053967">
    <property type="entry name" value="LlgE_F_G-like_D1"/>
</dbReference>
<organism evidence="11 12">
    <name type="scientific">Campylobacter taeniopygiae</name>
    <dbReference type="NCBI Taxonomy" id="2510188"/>
    <lineage>
        <taxon>Bacteria</taxon>
        <taxon>Pseudomonadati</taxon>
        <taxon>Campylobacterota</taxon>
        <taxon>Epsilonproteobacteria</taxon>
        <taxon>Campylobacterales</taxon>
        <taxon>Campylobacteraceae</taxon>
        <taxon>Campylobacter</taxon>
    </lineage>
</organism>
<keyword evidence="12" id="KW-1185">Reference proteome</keyword>
<evidence type="ECO:0000256" key="1">
    <source>
        <dbReference type="ARBA" id="ARBA00004117"/>
    </source>
</evidence>
<protein>
    <recommendedName>
        <fullName evidence="3 5">Flagellar hook protein FlgE</fullName>
    </recommendedName>
</protein>
<dbReference type="InterPro" id="IPR011491">
    <property type="entry name" value="FlgE_D2"/>
</dbReference>
<feature type="domain" description="Flagellar hook protein FlgE D2" evidence="9">
    <location>
        <begin position="602"/>
        <end position="721"/>
    </location>
</feature>
<evidence type="ECO:0000256" key="5">
    <source>
        <dbReference type="NCBIfam" id="TIGR02489"/>
    </source>
</evidence>
<evidence type="ECO:0000259" key="10">
    <source>
        <dbReference type="Pfam" id="PF22692"/>
    </source>
</evidence>
<sequence>MMRSLWSGVSGLQAHQTAMDVEGNNIANVNTNGFKYSRADFGTMFSQTVKIAASPTDGRGGQNPLQIGLGVSVSSTTRIHSQGSIQTTNNNTDVAINGDGFFMVSDDGGLTNYLTRDGGFKLDAYGNFVNNSGYVVQGWNINWDTQSIDSSRSPQNIFIDPGMHIPAAKSTEVAIKANLNSGLSIGTAKTPIYGLDSVHGYNKKTGETKDENDTGITQFYTTSKNSVEVTEKGVDCASLFNGSGTGLNLREGQGIWVSYADAKFSTQGGTGFDKNSVKNQDNVIFWGDTSKPTKLDITINGIHIENDNITGIDEAIRYINTFTVPTDSREGTGVKAVKNKDGTGIDFINTNSDGTTDNMKNIDLTVNNANTAGELWNIKTKKDNGSDIFDWESTNPVGSVNNNGTHWIQGDTKDKSHNINIVTAHKYVYTSSPVDLPPMYNPDSGANYNTALENTTGTAEYNYKLAMSGSYLNTDQRTFHSTEDLRELLQRDARYGVDYDGSGGFEVDGSDLNEGVKVTVSASGEFIISNPSEQPDRPGYNGQTQTQRKAHNINFNVTSYTDSDGKVSTNEAFTNIFKGFDGNLNVGNSNRKSEQLFLSSFSAGLEIYDSLGSKHTLEVQFVKQSTTQDGGNEWQMIIRVPEPAEINTTGEGPSNIVVGTARFNNDGSLSSYSPRTLNFSPNNGAAPNQQIKLSFGTSGSNDGIVSSNSASALTSQATDGYPSGNLKPDAIRVDDKGNILGEFTNGKTFAVAKMAMASVANNSGLEEIGGNLFKVTANSGNIVVGEAGTGGRGDMKTSALEMSNVDLSRSLTELIIIQRGYQANSKTISTSDQMLQTLIQLKQ</sequence>
<feature type="domain" description="Flagellar basal-body/hook protein C-terminal" evidence="8">
    <location>
        <begin position="798"/>
        <end position="841"/>
    </location>
</feature>
<evidence type="ECO:0000256" key="3">
    <source>
        <dbReference type="ARBA" id="ARBA00019015"/>
    </source>
</evidence>
<dbReference type="NCBIfam" id="TIGR03506">
    <property type="entry name" value="FlgEFG_subfam"/>
    <property type="match status" value="2"/>
</dbReference>
<evidence type="ECO:0000313" key="12">
    <source>
        <dbReference type="Proteomes" id="UP000309584"/>
    </source>
</evidence>
<dbReference type="Pfam" id="PF07559">
    <property type="entry name" value="FlgE_D2"/>
    <property type="match status" value="1"/>
</dbReference>
<dbReference type="EMBL" id="NXLY01000007">
    <property type="protein sequence ID" value="TKX33988.1"/>
    <property type="molecule type" value="Genomic_DNA"/>
</dbReference>
<evidence type="ECO:0000259" key="8">
    <source>
        <dbReference type="Pfam" id="PF06429"/>
    </source>
</evidence>
<evidence type="ECO:0000256" key="4">
    <source>
        <dbReference type="ARBA" id="ARBA00023143"/>
    </source>
</evidence>
<evidence type="ECO:0000259" key="7">
    <source>
        <dbReference type="Pfam" id="PF00460"/>
    </source>
</evidence>
<gene>
    <name evidence="11" type="ORF">CQA75_04640</name>
</gene>
<dbReference type="Pfam" id="PF00460">
    <property type="entry name" value="Flg_bb_rod"/>
    <property type="match status" value="1"/>
</dbReference>
<dbReference type="NCBIfam" id="TIGR02489">
    <property type="entry name" value="flgE_epsilon"/>
    <property type="match status" value="1"/>
</dbReference>
<reference evidence="11 12" key="1">
    <citation type="submission" date="2018-05" db="EMBL/GenBank/DDBJ databases">
        <title>Novel Campyloabacter and Helicobacter Species and Strains.</title>
        <authorList>
            <person name="Mannion A.J."/>
            <person name="Shen Z."/>
            <person name="Fox J.G."/>
        </authorList>
    </citation>
    <scope>NUCLEOTIDE SEQUENCE [LARGE SCALE GENOMIC DNA]</scope>
    <source>
        <strain evidence="12">MIT10-5678</strain>
    </source>
</reference>
<dbReference type="InterPro" id="IPR037925">
    <property type="entry name" value="FlgE/F/G-like"/>
</dbReference>
<dbReference type="Gene3D" id="2.60.98.20">
    <property type="entry name" value="Flagellar hook protein FlgE"/>
    <property type="match status" value="1"/>
</dbReference>
<dbReference type="InterPro" id="IPR037058">
    <property type="entry name" value="Falgellar_hook_FlgE_sf"/>
</dbReference>
<keyword evidence="4 6" id="KW-0975">Bacterial flagellum</keyword>
<dbReference type="SUPFAM" id="SSF117143">
    <property type="entry name" value="Flagellar hook protein flgE"/>
    <property type="match status" value="1"/>
</dbReference>
<comment type="similarity">
    <text evidence="2 6">Belongs to the flagella basal body rod proteins family.</text>
</comment>
<dbReference type="InterPro" id="IPR001444">
    <property type="entry name" value="Flag_bb_rod_N"/>
</dbReference>
<evidence type="ECO:0000313" key="11">
    <source>
        <dbReference type="EMBL" id="TKX33988.1"/>
    </source>
</evidence>
<dbReference type="InterPro" id="IPR020013">
    <property type="entry name" value="Flagellar_FlgE/F/G"/>
</dbReference>
<keyword evidence="11" id="KW-0969">Cilium</keyword>
<keyword evidence="11" id="KW-0966">Cell projection</keyword>
<name>A0ABY2TJE6_9BACT</name>
<dbReference type="RefSeq" id="WP_137623872.1">
    <property type="nucleotide sequence ID" value="NZ_NXLY01000007.1"/>
</dbReference>
<dbReference type="Proteomes" id="UP000309584">
    <property type="component" value="Unassembled WGS sequence"/>
</dbReference>
<comment type="subcellular location">
    <subcellularLocation>
        <location evidence="1 6">Bacterial flagellum basal body</location>
    </subcellularLocation>
</comment>
<evidence type="ECO:0000256" key="6">
    <source>
        <dbReference type="RuleBase" id="RU362116"/>
    </source>
</evidence>
<dbReference type="PANTHER" id="PTHR30435">
    <property type="entry name" value="FLAGELLAR PROTEIN"/>
    <property type="match status" value="1"/>
</dbReference>
<feature type="domain" description="Flagellar hook protein FlgE/F/G-like D1" evidence="10">
    <location>
        <begin position="95"/>
        <end position="162"/>
    </location>
</feature>
<keyword evidence="11" id="KW-0282">Flagellum</keyword>
<comment type="caution">
    <text evidence="11">The sequence shown here is derived from an EMBL/GenBank/DDBJ whole genome shotgun (WGS) entry which is preliminary data.</text>
</comment>
<proteinExistence type="inferred from homology"/>
<dbReference type="Pfam" id="PF22692">
    <property type="entry name" value="LlgE_F_G_D1"/>
    <property type="match status" value="1"/>
</dbReference>
<dbReference type="PANTHER" id="PTHR30435:SF19">
    <property type="entry name" value="FLAGELLAR BASAL-BODY ROD PROTEIN FLGG"/>
    <property type="match status" value="1"/>
</dbReference>
<dbReference type="InterPro" id="IPR012835">
    <property type="entry name" value="FlgE_epsilon"/>
</dbReference>
<evidence type="ECO:0000256" key="2">
    <source>
        <dbReference type="ARBA" id="ARBA00009677"/>
    </source>
</evidence>
<evidence type="ECO:0000259" key="9">
    <source>
        <dbReference type="Pfam" id="PF07559"/>
    </source>
</evidence>
<accession>A0ABY2TJE6</accession>
<feature type="domain" description="Flagellar basal body rod protein N-terminal" evidence="7">
    <location>
        <begin position="8"/>
        <end position="35"/>
    </location>
</feature>
<dbReference type="Pfam" id="PF21464">
    <property type="entry name" value="flgE_D3"/>
    <property type="match status" value="1"/>
</dbReference>